<accession>A0ABW9JKK3</accession>
<comment type="caution">
    <text evidence="1">The sequence shown here is derived from an EMBL/GenBank/DDBJ whole genome shotgun (WGS) entry which is preliminary data.</text>
</comment>
<sequence>MEPFEINLVGQTLIIQPRLDDAYDVFEGSEKLGAIFPVSENGHTSWTSEELSTDYAKQIGELIDEHQL</sequence>
<evidence type="ECO:0000313" key="2">
    <source>
        <dbReference type="Proteomes" id="UP001517367"/>
    </source>
</evidence>
<keyword evidence="2" id="KW-1185">Reference proteome</keyword>
<reference evidence="1 2" key="1">
    <citation type="submission" date="2024-12" db="EMBL/GenBank/DDBJ databases">
        <authorList>
            <person name="Hu S."/>
        </authorList>
    </citation>
    <scope>NUCLEOTIDE SEQUENCE [LARGE SCALE GENOMIC DNA]</scope>
    <source>
        <strain evidence="1 2">P-25</strain>
    </source>
</reference>
<proteinExistence type="predicted"/>
<name>A0ABW9JKK3_9SPHI</name>
<gene>
    <name evidence="1" type="ORF">E5L68_012620</name>
</gene>
<dbReference type="Proteomes" id="UP001517367">
    <property type="component" value="Unassembled WGS sequence"/>
</dbReference>
<evidence type="ECO:0000313" key="1">
    <source>
        <dbReference type="EMBL" id="MFN0292241.1"/>
    </source>
</evidence>
<protein>
    <submittedName>
        <fullName evidence="1">Uncharacterized protein</fullName>
    </submittedName>
</protein>
<dbReference type="RefSeq" id="WP_138728301.1">
    <property type="nucleotide sequence ID" value="NZ_SRMP02000023.1"/>
</dbReference>
<organism evidence="1 2">
    <name type="scientific">Pedobacter helvus</name>
    <dbReference type="NCBI Taxonomy" id="2563444"/>
    <lineage>
        <taxon>Bacteria</taxon>
        <taxon>Pseudomonadati</taxon>
        <taxon>Bacteroidota</taxon>
        <taxon>Sphingobacteriia</taxon>
        <taxon>Sphingobacteriales</taxon>
        <taxon>Sphingobacteriaceae</taxon>
        <taxon>Pedobacter</taxon>
    </lineage>
</organism>
<dbReference type="EMBL" id="SRMP02000023">
    <property type="protein sequence ID" value="MFN0292241.1"/>
    <property type="molecule type" value="Genomic_DNA"/>
</dbReference>